<proteinExistence type="predicted"/>
<dbReference type="PROSITE" id="PS50088">
    <property type="entry name" value="ANK_REPEAT"/>
    <property type="match status" value="6"/>
</dbReference>
<dbReference type="Proteomes" id="UP000184694">
    <property type="component" value="Unassembled WGS sequence"/>
</dbReference>
<accession>A0A1N6JAY8</accession>
<gene>
    <name evidence="4" type="ORF">SAMN02745161_3285</name>
</gene>
<dbReference type="Gene3D" id="1.25.40.20">
    <property type="entry name" value="Ankyrin repeat-containing domain"/>
    <property type="match status" value="3"/>
</dbReference>
<dbReference type="SUPFAM" id="SSF48403">
    <property type="entry name" value="Ankyrin repeat"/>
    <property type="match status" value="1"/>
</dbReference>
<dbReference type="InterPro" id="IPR002110">
    <property type="entry name" value="Ankyrin_rpt"/>
</dbReference>
<reference evidence="5" key="1">
    <citation type="submission" date="2016-11" db="EMBL/GenBank/DDBJ databases">
        <authorList>
            <person name="Varghese N."/>
            <person name="Submissions S."/>
        </authorList>
    </citation>
    <scope>NUCLEOTIDE SEQUENCE [LARGE SCALE GENOMIC DNA]</scope>
    <source>
        <strain evidence="5">DSM 17456</strain>
    </source>
</reference>
<organism evidence="4 5">
    <name type="scientific">Halodesulfovibrio marinisediminis DSM 17456</name>
    <dbReference type="NCBI Taxonomy" id="1121457"/>
    <lineage>
        <taxon>Bacteria</taxon>
        <taxon>Pseudomonadati</taxon>
        <taxon>Thermodesulfobacteriota</taxon>
        <taxon>Desulfovibrionia</taxon>
        <taxon>Desulfovibrionales</taxon>
        <taxon>Desulfovibrionaceae</taxon>
        <taxon>Halodesulfovibrio</taxon>
    </lineage>
</organism>
<name>A0A1N6JAY8_9BACT</name>
<dbReference type="PROSITE" id="PS50297">
    <property type="entry name" value="ANK_REP_REGION"/>
    <property type="match status" value="5"/>
</dbReference>
<keyword evidence="5" id="KW-1185">Reference proteome</keyword>
<protein>
    <submittedName>
        <fullName evidence="4">Ankyrin repeat</fullName>
    </submittedName>
</protein>
<dbReference type="PRINTS" id="PR01415">
    <property type="entry name" value="ANKYRIN"/>
</dbReference>
<dbReference type="EMBL" id="FSRG01000009">
    <property type="protein sequence ID" value="SIO41296.1"/>
    <property type="molecule type" value="Genomic_DNA"/>
</dbReference>
<dbReference type="Pfam" id="PF13857">
    <property type="entry name" value="Ank_5"/>
    <property type="match status" value="1"/>
</dbReference>
<evidence type="ECO:0000313" key="5">
    <source>
        <dbReference type="Proteomes" id="UP000184694"/>
    </source>
</evidence>
<dbReference type="SMART" id="SM00248">
    <property type="entry name" value="ANK"/>
    <property type="match status" value="7"/>
</dbReference>
<evidence type="ECO:0000256" key="2">
    <source>
        <dbReference type="ARBA" id="ARBA00023043"/>
    </source>
</evidence>
<dbReference type="SUPFAM" id="SSF56436">
    <property type="entry name" value="C-type lectin-like"/>
    <property type="match status" value="1"/>
</dbReference>
<dbReference type="Pfam" id="PF12796">
    <property type="entry name" value="Ank_2"/>
    <property type="match status" value="2"/>
</dbReference>
<evidence type="ECO:0000313" key="4">
    <source>
        <dbReference type="EMBL" id="SIO41296.1"/>
    </source>
</evidence>
<feature type="repeat" description="ANK" evidence="3">
    <location>
        <begin position="332"/>
        <end position="364"/>
    </location>
</feature>
<evidence type="ECO:0000256" key="3">
    <source>
        <dbReference type="PROSITE-ProRule" id="PRU00023"/>
    </source>
</evidence>
<dbReference type="PANTHER" id="PTHR24171:SF8">
    <property type="entry name" value="BRCA1-ASSOCIATED RING DOMAIN PROTEIN 1"/>
    <property type="match status" value="1"/>
</dbReference>
<keyword evidence="2 3" id="KW-0040">ANK repeat</keyword>
<dbReference type="RefSeq" id="WP_074218009.1">
    <property type="nucleotide sequence ID" value="NZ_FSRG01000009.1"/>
</dbReference>
<feature type="repeat" description="ANK" evidence="3">
    <location>
        <begin position="266"/>
        <end position="298"/>
    </location>
</feature>
<dbReference type="OrthoDB" id="9768004at2"/>
<feature type="repeat" description="ANK" evidence="3">
    <location>
        <begin position="365"/>
        <end position="397"/>
    </location>
</feature>
<feature type="repeat" description="ANK" evidence="3">
    <location>
        <begin position="299"/>
        <end position="331"/>
    </location>
</feature>
<evidence type="ECO:0000256" key="1">
    <source>
        <dbReference type="ARBA" id="ARBA00022737"/>
    </source>
</evidence>
<sequence length="546" mass="60684">MTIVYKFIDNGEGPTSFPPNWAVAWGEDNFGLWATCVVSDDVCLMRWIRPGLLVSEQKNELVCEEGFWLLDARIGAQTWAKRKREKARVGVGVSRADCLNWLKKYNLNNRYDKLLLPTAEQWKYACWNQREGYPAGFVKKINRKEAICNQFGLHDVFSSGWEWCVSPYGSRDSLDIDRIGRIKNSNKWGEGTEPKDRAFFRFCMIESDRSSGTAKYFYQNLAQINAGEKQDDLEWSHIHKAAVAGDLAYFTTLIKTNADIDCTDFVGRTPLHLACWSGHNSLLSMLLSHGADLTAVTKNGWSSLHYATEKGHLDVVMSLLNAGAQVDLSDTDGWTPLHLAVVNNKLEVLSVLIQFGADVNSAIKNGLSPLHLAVQANIPSAILILLDAGANSDVSALGVTPAELASRMDYTAIKRLFFTSEKGAYDEKDLCRASSLGDTFNVKKMIDFGIDLECKHMDSFTPLHLAVHNKRLGVLIALLEAGAEVDAKDFNKSTPLHHAVYDGWKEGVRVLCEFNADSDVVDADFDTPVSLAERKGYVDILKSLTG</sequence>
<dbReference type="Pfam" id="PF00023">
    <property type="entry name" value="Ank"/>
    <property type="match status" value="1"/>
</dbReference>
<dbReference type="STRING" id="1121457.SAMN02745161_3285"/>
<feature type="repeat" description="ANK" evidence="3">
    <location>
        <begin position="491"/>
        <end position="523"/>
    </location>
</feature>
<dbReference type="InterPro" id="IPR036770">
    <property type="entry name" value="Ankyrin_rpt-contain_sf"/>
</dbReference>
<dbReference type="AlphaFoldDB" id="A0A1N6JAY8"/>
<keyword evidence="1" id="KW-0677">Repeat</keyword>
<dbReference type="PANTHER" id="PTHR24171">
    <property type="entry name" value="ANKYRIN REPEAT DOMAIN-CONTAINING PROTEIN 39-RELATED"/>
    <property type="match status" value="1"/>
</dbReference>
<dbReference type="InterPro" id="IPR016187">
    <property type="entry name" value="CTDL_fold"/>
</dbReference>
<feature type="repeat" description="ANK" evidence="3">
    <location>
        <begin position="458"/>
        <end position="490"/>
    </location>
</feature>